<evidence type="ECO:0000313" key="10">
    <source>
        <dbReference type="Proteomes" id="UP000076842"/>
    </source>
</evidence>
<feature type="signal peptide" evidence="8">
    <location>
        <begin position="1"/>
        <end position="18"/>
    </location>
</feature>
<dbReference type="InterPro" id="IPR036396">
    <property type="entry name" value="Cyt_P450_sf"/>
</dbReference>
<dbReference type="AlphaFoldDB" id="A0A165GTM5"/>
<dbReference type="InterPro" id="IPR050364">
    <property type="entry name" value="Cytochrome_P450_fung"/>
</dbReference>
<evidence type="ECO:0000256" key="6">
    <source>
        <dbReference type="ARBA" id="ARBA00023004"/>
    </source>
</evidence>
<evidence type="ECO:0000256" key="4">
    <source>
        <dbReference type="ARBA" id="ARBA00022723"/>
    </source>
</evidence>
<evidence type="ECO:0000256" key="5">
    <source>
        <dbReference type="ARBA" id="ARBA00023002"/>
    </source>
</evidence>
<sequence length="202" mass="22872">MLYLSVILFELLVVVVVACYLRRTGVSRLPPGPPGLPPLGNIFQLPSQFLWYKLDEWTKEYGPLYTFWISGQPFVVLGSVKVAADVLDRASGVTSDRPAMIKAREFFCRDNLLQFQDRTALWRAKRRSVHANLNVRSAARFTIAQAQDAANLVLGLLEHPHKLFHEPLHRFAPSVIFRSIYGGQMIPNCGPDPCEHIEHLHV</sequence>
<evidence type="ECO:0000256" key="2">
    <source>
        <dbReference type="ARBA" id="ARBA00010617"/>
    </source>
</evidence>
<feature type="chain" id="PRO_5007858287" evidence="8">
    <location>
        <begin position="19"/>
        <end position="202"/>
    </location>
</feature>
<dbReference type="Gene3D" id="1.10.630.10">
    <property type="entry name" value="Cytochrome P450"/>
    <property type="match status" value="1"/>
</dbReference>
<dbReference type="InParanoid" id="A0A165GTM5"/>
<dbReference type="STRING" id="1353952.A0A165GTM5"/>
<comment type="cofactor">
    <cofactor evidence="1">
        <name>heme</name>
        <dbReference type="ChEBI" id="CHEBI:30413"/>
    </cofactor>
</comment>
<name>A0A165GTM5_9BASI</name>
<dbReference type="PANTHER" id="PTHR46300">
    <property type="entry name" value="P450, PUTATIVE (EUROFUNG)-RELATED-RELATED"/>
    <property type="match status" value="1"/>
</dbReference>
<dbReference type="GO" id="GO:0020037">
    <property type="term" value="F:heme binding"/>
    <property type="evidence" value="ECO:0007669"/>
    <property type="project" value="InterPro"/>
</dbReference>
<dbReference type="OrthoDB" id="1055148at2759"/>
<keyword evidence="3" id="KW-0349">Heme</keyword>
<comment type="similarity">
    <text evidence="2">Belongs to the cytochrome P450 family.</text>
</comment>
<dbReference type="InterPro" id="IPR001128">
    <property type="entry name" value="Cyt_P450"/>
</dbReference>
<dbReference type="GO" id="GO:0016705">
    <property type="term" value="F:oxidoreductase activity, acting on paired donors, with incorporation or reduction of molecular oxygen"/>
    <property type="evidence" value="ECO:0007669"/>
    <property type="project" value="InterPro"/>
</dbReference>
<dbReference type="EMBL" id="KV423951">
    <property type="protein sequence ID" value="KZT58460.1"/>
    <property type="molecule type" value="Genomic_DNA"/>
</dbReference>
<evidence type="ECO:0000256" key="1">
    <source>
        <dbReference type="ARBA" id="ARBA00001971"/>
    </source>
</evidence>
<proteinExistence type="inferred from homology"/>
<keyword evidence="8" id="KW-0732">Signal</keyword>
<keyword evidence="5" id="KW-0560">Oxidoreductase</keyword>
<dbReference type="GO" id="GO:0004497">
    <property type="term" value="F:monooxygenase activity"/>
    <property type="evidence" value="ECO:0007669"/>
    <property type="project" value="UniProtKB-KW"/>
</dbReference>
<protein>
    <submittedName>
        <fullName evidence="9">Cytochrome P450</fullName>
    </submittedName>
</protein>
<gene>
    <name evidence="9" type="ORF">CALCODRAFT_240653</name>
</gene>
<accession>A0A165GTM5</accession>
<evidence type="ECO:0000256" key="7">
    <source>
        <dbReference type="ARBA" id="ARBA00023033"/>
    </source>
</evidence>
<keyword evidence="4" id="KW-0479">Metal-binding</keyword>
<evidence type="ECO:0000256" key="3">
    <source>
        <dbReference type="ARBA" id="ARBA00022617"/>
    </source>
</evidence>
<dbReference type="GO" id="GO:0005506">
    <property type="term" value="F:iron ion binding"/>
    <property type="evidence" value="ECO:0007669"/>
    <property type="project" value="InterPro"/>
</dbReference>
<reference evidence="9 10" key="1">
    <citation type="journal article" date="2016" name="Mol. Biol. Evol.">
        <title>Comparative Genomics of Early-Diverging Mushroom-Forming Fungi Provides Insights into the Origins of Lignocellulose Decay Capabilities.</title>
        <authorList>
            <person name="Nagy L.G."/>
            <person name="Riley R."/>
            <person name="Tritt A."/>
            <person name="Adam C."/>
            <person name="Daum C."/>
            <person name="Floudas D."/>
            <person name="Sun H."/>
            <person name="Yadav J.S."/>
            <person name="Pangilinan J."/>
            <person name="Larsson K.H."/>
            <person name="Matsuura K."/>
            <person name="Barry K."/>
            <person name="Labutti K."/>
            <person name="Kuo R."/>
            <person name="Ohm R.A."/>
            <person name="Bhattacharya S.S."/>
            <person name="Shirouzu T."/>
            <person name="Yoshinaga Y."/>
            <person name="Martin F.M."/>
            <person name="Grigoriev I.V."/>
            <person name="Hibbett D.S."/>
        </authorList>
    </citation>
    <scope>NUCLEOTIDE SEQUENCE [LARGE SCALE GENOMIC DNA]</scope>
    <source>
        <strain evidence="9 10">HHB12733</strain>
    </source>
</reference>
<evidence type="ECO:0000313" key="9">
    <source>
        <dbReference type="EMBL" id="KZT58460.1"/>
    </source>
</evidence>
<keyword evidence="6" id="KW-0408">Iron</keyword>
<evidence type="ECO:0000256" key="8">
    <source>
        <dbReference type="SAM" id="SignalP"/>
    </source>
</evidence>
<dbReference type="Pfam" id="PF00067">
    <property type="entry name" value="p450"/>
    <property type="match status" value="1"/>
</dbReference>
<dbReference type="SUPFAM" id="SSF48264">
    <property type="entry name" value="Cytochrome P450"/>
    <property type="match status" value="1"/>
</dbReference>
<dbReference type="PANTHER" id="PTHR46300:SF7">
    <property type="entry name" value="P450, PUTATIVE (EUROFUNG)-RELATED"/>
    <property type="match status" value="1"/>
</dbReference>
<dbReference type="Proteomes" id="UP000076842">
    <property type="component" value="Unassembled WGS sequence"/>
</dbReference>
<keyword evidence="7" id="KW-0503">Monooxygenase</keyword>
<organism evidence="9 10">
    <name type="scientific">Calocera cornea HHB12733</name>
    <dbReference type="NCBI Taxonomy" id="1353952"/>
    <lineage>
        <taxon>Eukaryota</taxon>
        <taxon>Fungi</taxon>
        <taxon>Dikarya</taxon>
        <taxon>Basidiomycota</taxon>
        <taxon>Agaricomycotina</taxon>
        <taxon>Dacrymycetes</taxon>
        <taxon>Dacrymycetales</taxon>
        <taxon>Dacrymycetaceae</taxon>
        <taxon>Calocera</taxon>
    </lineage>
</organism>
<keyword evidence="10" id="KW-1185">Reference proteome</keyword>